<reference evidence="1" key="1">
    <citation type="submission" date="2020-09" db="EMBL/GenBank/DDBJ databases">
        <title>Taishania pollutisoli gen. nov., sp. nov., Isolated from Tetrabromobisphenol A-Contaminated Soil.</title>
        <authorList>
            <person name="Chen Q."/>
        </authorList>
    </citation>
    <scope>NUCLEOTIDE SEQUENCE</scope>
    <source>
        <strain evidence="1">CZZ-1</strain>
    </source>
</reference>
<dbReference type="AlphaFoldDB" id="A0A8J6TX86"/>
<dbReference type="RefSeq" id="WP_216713840.1">
    <property type="nucleotide sequence ID" value="NZ_JACVEL010000003.1"/>
</dbReference>
<sequence>MSKSSSDHLIELIHSLSKAEKRNFKLYAKRNSSQEDLKFILLFDYIDKSSCYSDAEALAKIPEIKKEQLSNIKAHLYKQLLAGLRILNTTKYTQIEIREYIDYAVILLNKGFYHQALKQLEKAGQLAKNGGYNILALEVVELEKIIESQFITKTLSQRADYLTNQSSSKEEQVSYSVFFSNLSLQLHALYLKVGFVRDEKENLFVQQFFQSKMIAFKIQDLGFEGRIYYYNAMVSYNHIIQDFVMCYKYARQWVDLFYENPEYIDSRKEIFLRAQHNLLGALFHLRDYKRFKEVFAKYDSEKDIMKGKENIEQVYLLYLHMNRINQYYFEGNFDEGIKIVPEILSFIERYQSKMDEHQIVVLNYKIACLYFGSGDNKTTIRYLNKVIQFKDSSLREDIQCFARILNLISHFELGNNELVEYQVKSVYRFLIKMGELHGVQKEIFFFLRQLPFSSLTDVRKAFKVLHRKLVKLAQDPYEKRAFLYLDIISWLECKLGNRTVQEVIREKFEKEIQTGSKLYFPKEEGV</sequence>
<dbReference type="Proteomes" id="UP000652681">
    <property type="component" value="Unassembled WGS sequence"/>
</dbReference>
<evidence type="ECO:0000313" key="1">
    <source>
        <dbReference type="EMBL" id="MBC9812161.1"/>
    </source>
</evidence>
<dbReference type="SUPFAM" id="SSF48452">
    <property type="entry name" value="TPR-like"/>
    <property type="match status" value="1"/>
</dbReference>
<gene>
    <name evidence="1" type="ORF">H9Y05_06675</name>
</gene>
<organism evidence="1 2">
    <name type="scientific">Taishania pollutisoli</name>
    <dbReference type="NCBI Taxonomy" id="2766479"/>
    <lineage>
        <taxon>Bacteria</taxon>
        <taxon>Pseudomonadati</taxon>
        <taxon>Bacteroidota</taxon>
        <taxon>Flavobacteriia</taxon>
        <taxon>Flavobacteriales</taxon>
        <taxon>Crocinitomicaceae</taxon>
        <taxon>Taishania</taxon>
    </lineage>
</organism>
<protein>
    <recommendedName>
        <fullName evidence="3">Tetratricopeptide repeat protein</fullName>
    </recommendedName>
</protein>
<evidence type="ECO:0008006" key="3">
    <source>
        <dbReference type="Google" id="ProtNLM"/>
    </source>
</evidence>
<evidence type="ECO:0000313" key="2">
    <source>
        <dbReference type="Proteomes" id="UP000652681"/>
    </source>
</evidence>
<keyword evidence="2" id="KW-1185">Reference proteome</keyword>
<dbReference type="InterPro" id="IPR011990">
    <property type="entry name" value="TPR-like_helical_dom_sf"/>
</dbReference>
<name>A0A8J6TX86_9FLAO</name>
<accession>A0A8J6TX86</accession>
<dbReference type="Gene3D" id="1.25.40.10">
    <property type="entry name" value="Tetratricopeptide repeat domain"/>
    <property type="match status" value="1"/>
</dbReference>
<dbReference type="EMBL" id="JACVEL010000003">
    <property type="protein sequence ID" value="MBC9812161.1"/>
    <property type="molecule type" value="Genomic_DNA"/>
</dbReference>
<proteinExistence type="predicted"/>
<comment type="caution">
    <text evidence="1">The sequence shown here is derived from an EMBL/GenBank/DDBJ whole genome shotgun (WGS) entry which is preliminary data.</text>
</comment>